<reference evidence="3" key="2">
    <citation type="submission" date="2023-05" db="EMBL/GenBank/DDBJ databases">
        <authorList>
            <consortium name="Lawrence Berkeley National Laboratory"/>
            <person name="Steindorff A."/>
            <person name="Hensen N."/>
            <person name="Bonometti L."/>
            <person name="Westerberg I."/>
            <person name="Brannstrom I.O."/>
            <person name="Guillou S."/>
            <person name="Cros-Aarteil S."/>
            <person name="Calhoun S."/>
            <person name="Haridas S."/>
            <person name="Kuo A."/>
            <person name="Mondo S."/>
            <person name="Pangilinan J."/>
            <person name="Riley R."/>
            <person name="Labutti K."/>
            <person name="Andreopoulos B."/>
            <person name="Lipzen A."/>
            <person name="Chen C."/>
            <person name="Yanf M."/>
            <person name="Daum C."/>
            <person name="Ng V."/>
            <person name="Clum A."/>
            <person name="Ohm R."/>
            <person name="Martin F."/>
            <person name="Silar P."/>
            <person name="Natvig D."/>
            <person name="Lalanne C."/>
            <person name="Gautier V."/>
            <person name="Ament-Velasquez S.L."/>
            <person name="Kruys A."/>
            <person name="Hutchinson M.I."/>
            <person name="Powell A.J."/>
            <person name="Barry K."/>
            <person name="Miller A.N."/>
            <person name="Grigoriev I.V."/>
            <person name="Debuchy R."/>
            <person name="Gladieux P."/>
            <person name="Thoren M.H."/>
            <person name="Johannesson H."/>
        </authorList>
    </citation>
    <scope>NUCLEOTIDE SEQUENCE</scope>
    <source>
        <strain evidence="3">CBS 990.96</strain>
    </source>
</reference>
<dbReference type="SUPFAM" id="SSF53335">
    <property type="entry name" value="S-adenosyl-L-methionine-dependent methyltransferases"/>
    <property type="match status" value="1"/>
</dbReference>
<dbReference type="Proteomes" id="UP001301958">
    <property type="component" value="Unassembled WGS sequence"/>
</dbReference>
<dbReference type="AlphaFoldDB" id="A0AAN7BES3"/>
<keyword evidence="3" id="KW-0489">Methyltransferase</keyword>
<dbReference type="InterPro" id="IPR029063">
    <property type="entry name" value="SAM-dependent_MTases_sf"/>
</dbReference>
<keyword evidence="4" id="KW-1185">Reference proteome</keyword>
<reference evidence="3" key="1">
    <citation type="journal article" date="2023" name="Mol. Phylogenet. Evol.">
        <title>Genome-scale phylogeny and comparative genomics of the fungal order Sordariales.</title>
        <authorList>
            <person name="Hensen N."/>
            <person name="Bonometti L."/>
            <person name="Westerberg I."/>
            <person name="Brannstrom I.O."/>
            <person name="Guillou S."/>
            <person name="Cros-Aarteil S."/>
            <person name="Calhoun S."/>
            <person name="Haridas S."/>
            <person name="Kuo A."/>
            <person name="Mondo S."/>
            <person name="Pangilinan J."/>
            <person name="Riley R."/>
            <person name="LaButti K."/>
            <person name="Andreopoulos B."/>
            <person name="Lipzen A."/>
            <person name="Chen C."/>
            <person name="Yan M."/>
            <person name="Daum C."/>
            <person name="Ng V."/>
            <person name="Clum A."/>
            <person name="Steindorff A."/>
            <person name="Ohm R.A."/>
            <person name="Martin F."/>
            <person name="Silar P."/>
            <person name="Natvig D.O."/>
            <person name="Lalanne C."/>
            <person name="Gautier V."/>
            <person name="Ament-Velasquez S.L."/>
            <person name="Kruys A."/>
            <person name="Hutchinson M.I."/>
            <person name="Powell A.J."/>
            <person name="Barry K."/>
            <person name="Miller A.N."/>
            <person name="Grigoriev I.V."/>
            <person name="Debuchy R."/>
            <person name="Gladieux P."/>
            <person name="Hiltunen Thoren M."/>
            <person name="Johannesson H."/>
        </authorList>
    </citation>
    <scope>NUCLEOTIDE SEQUENCE</scope>
    <source>
        <strain evidence="3">CBS 990.96</strain>
    </source>
</reference>
<accession>A0AAN7BES3</accession>
<dbReference type="InterPro" id="IPR041698">
    <property type="entry name" value="Methyltransf_25"/>
</dbReference>
<comment type="caution">
    <text evidence="3">The sequence shown here is derived from an EMBL/GenBank/DDBJ whole genome shotgun (WGS) entry which is preliminary data.</text>
</comment>
<comment type="similarity">
    <text evidence="1">Belongs to the methyltransferase superfamily. LaeA methyltransferase family.</text>
</comment>
<evidence type="ECO:0000313" key="3">
    <source>
        <dbReference type="EMBL" id="KAK4221124.1"/>
    </source>
</evidence>
<name>A0AAN7BES3_9PEZI</name>
<dbReference type="PANTHER" id="PTHR43591">
    <property type="entry name" value="METHYLTRANSFERASE"/>
    <property type="match status" value="1"/>
</dbReference>
<dbReference type="GO" id="GO:0032259">
    <property type="term" value="P:methylation"/>
    <property type="evidence" value="ECO:0007669"/>
    <property type="project" value="UniProtKB-KW"/>
</dbReference>
<gene>
    <name evidence="3" type="ORF">QBC38DRAFT_492694</name>
</gene>
<feature type="domain" description="Methyltransferase" evidence="2">
    <location>
        <begin position="44"/>
        <end position="140"/>
    </location>
</feature>
<dbReference type="EMBL" id="MU865583">
    <property type="protein sequence ID" value="KAK4221124.1"/>
    <property type="molecule type" value="Genomic_DNA"/>
</dbReference>
<sequence length="272" mass="30129">MHLDTFNHWAAIYEQSTGGVTRKVATHLISHYLRDAPLTSSSIILDNAAGPGIVTSEILKTNPPDGTKIHVIDASPAMIDIAHELYPPTSYPSITCAVMPGEQLSFPDETFTHSITNIGILVFQDGQKGAKEIYRTLKKGEGRAIITSWSHIGFAKPLAEASLAVRPEEGTPFRLPIDPVWLDPQYLEVTMREAGFGDEVKVEQVTFGIGVESSPLFFEAFRPEMIKFLEDWKEEHFERIKEEFVKRAEGSAVDLEGNLAVRMCASVAICQK</sequence>
<protein>
    <submittedName>
        <fullName evidence="3">S-adenosyl-L-methionine-dependent methyltransferase</fullName>
    </submittedName>
</protein>
<keyword evidence="3" id="KW-0808">Transferase</keyword>
<dbReference type="GO" id="GO:0008168">
    <property type="term" value="F:methyltransferase activity"/>
    <property type="evidence" value="ECO:0007669"/>
    <property type="project" value="UniProtKB-KW"/>
</dbReference>
<evidence type="ECO:0000256" key="1">
    <source>
        <dbReference type="ARBA" id="ARBA00038158"/>
    </source>
</evidence>
<evidence type="ECO:0000259" key="2">
    <source>
        <dbReference type="Pfam" id="PF13649"/>
    </source>
</evidence>
<dbReference type="Pfam" id="PF13649">
    <property type="entry name" value="Methyltransf_25"/>
    <property type="match status" value="1"/>
</dbReference>
<organism evidence="3 4">
    <name type="scientific">Podospora fimiseda</name>
    <dbReference type="NCBI Taxonomy" id="252190"/>
    <lineage>
        <taxon>Eukaryota</taxon>
        <taxon>Fungi</taxon>
        <taxon>Dikarya</taxon>
        <taxon>Ascomycota</taxon>
        <taxon>Pezizomycotina</taxon>
        <taxon>Sordariomycetes</taxon>
        <taxon>Sordariomycetidae</taxon>
        <taxon>Sordariales</taxon>
        <taxon>Podosporaceae</taxon>
        <taxon>Podospora</taxon>
    </lineage>
</organism>
<evidence type="ECO:0000313" key="4">
    <source>
        <dbReference type="Proteomes" id="UP001301958"/>
    </source>
</evidence>
<dbReference type="PANTHER" id="PTHR43591:SF105">
    <property type="entry name" value="METHYLTRANSFERASE DOMAIN-CONTAINING PROTEIN-RELATED"/>
    <property type="match status" value="1"/>
</dbReference>
<proteinExistence type="inferred from homology"/>
<dbReference type="Gene3D" id="3.40.50.150">
    <property type="entry name" value="Vaccinia Virus protein VP39"/>
    <property type="match status" value="1"/>
</dbReference>